<reference evidence="11" key="1">
    <citation type="submission" date="2016-10" db="EMBL/GenBank/DDBJ databases">
        <authorList>
            <person name="Varghese N."/>
            <person name="Submissions S."/>
        </authorList>
    </citation>
    <scope>NUCLEOTIDE SEQUENCE [LARGE SCALE GENOMIC DNA]</scope>
    <source>
        <strain evidence="11">ES.061</strain>
    </source>
</reference>
<keyword evidence="2 7" id="KW-0678">Repressor</keyword>
<accession>A0A1H4N5A6</accession>
<feature type="DNA-binding region" description="H-T-H motif" evidence="7 8">
    <location>
        <begin position="31"/>
        <end position="50"/>
    </location>
</feature>
<evidence type="ECO:0000259" key="9">
    <source>
        <dbReference type="PROSITE" id="PS50977"/>
    </source>
</evidence>
<dbReference type="InterPro" id="IPR036271">
    <property type="entry name" value="Tet_transcr_reg_TetR-rel_C_sf"/>
</dbReference>
<keyword evidence="11" id="KW-1185">Reference proteome</keyword>
<dbReference type="GO" id="GO:0000976">
    <property type="term" value="F:transcription cis-regulatory region binding"/>
    <property type="evidence" value="ECO:0007669"/>
    <property type="project" value="TreeGrafter"/>
</dbReference>
<organism evidence="10 11">
    <name type="scientific">Nitratireductor aquibiodomus</name>
    <dbReference type="NCBI Taxonomy" id="204799"/>
    <lineage>
        <taxon>Bacteria</taxon>
        <taxon>Pseudomonadati</taxon>
        <taxon>Pseudomonadota</taxon>
        <taxon>Alphaproteobacteria</taxon>
        <taxon>Hyphomicrobiales</taxon>
        <taxon>Phyllobacteriaceae</taxon>
        <taxon>Nitratireductor</taxon>
    </lineage>
</organism>
<evidence type="ECO:0000256" key="3">
    <source>
        <dbReference type="ARBA" id="ARBA00023015"/>
    </source>
</evidence>
<dbReference type="InterPro" id="IPR017757">
    <property type="entry name" value="Tscrpt_rep_BetI"/>
</dbReference>
<protein>
    <recommendedName>
        <fullName evidence="7">HTH-type transcriptional regulator BetI</fullName>
    </recommendedName>
</protein>
<dbReference type="GO" id="GO:0019285">
    <property type="term" value="P:glycine betaine biosynthetic process from choline"/>
    <property type="evidence" value="ECO:0007669"/>
    <property type="project" value="UniProtKB-UniRule"/>
</dbReference>
<comment type="function">
    <text evidence="7">Repressor involved in choline regulation of the bet genes.</text>
</comment>
<dbReference type="Pfam" id="PF00440">
    <property type="entry name" value="TetR_N"/>
    <property type="match status" value="1"/>
</dbReference>
<evidence type="ECO:0000256" key="8">
    <source>
        <dbReference type="PROSITE-ProRule" id="PRU00335"/>
    </source>
</evidence>
<dbReference type="NCBIfam" id="TIGR03384">
    <property type="entry name" value="betaine_BetI"/>
    <property type="match status" value="1"/>
</dbReference>
<dbReference type="PROSITE" id="PS50977">
    <property type="entry name" value="HTH_TETR_2"/>
    <property type="match status" value="1"/>
</dbReference>
<dbReference type="GO" id="GO:0003700">
    <property type="term" value="F:DNA-binding transcription factor activity"/>
    <property type="evidence" value="ECO:0007669"/>
    <property type="project" value="UniProtKB-UniRule"/>
</dbReference>
<dbReference type="Proteomes" id="UP000199064">
    <property type="component" value="Unassembled WGS sequence"/>
</dbReference>
<name>A0A1H4N5A6_9HYPH</name>
<comment type="function">
    <text evidence="6">Repressor involved in the biosynthesis of the osmoprotectant glycine betaine. It represses transcription of the choline transporter BetT and the genes of BetAB involved in the synthesis of glycine betaine.</text>
</comment>
<dbReference type="AlphaFoldDB" id="A0A1H4N5A6"/>
<evidence type="ECO:0000256" key="2">
    <source>
        <dbReference type="ARBA" id="ARBA00022491"/>
    </source>
</evidence>
<dbReference type="InterPro" id="IPR009057">
    <property type="entry name" value="Homeodomain-like_sf"/>
</dbReference>
<dbReference type="GO" id="GO:0045892">
    <property type="term" value="P:negative regulation of DNA-templated transcription"/>
    <property type="evidence" value="ECO:0007669"/>
    <property type="project" value="UniProtKB-UniRule"/>
</dbReference>
<dbReference type="SUPFAM" id="SSF46689">
    <property type="entry name" value="Homeodomain-like"/>
    <property type="match status" value="1"/>
</dbReference>
<dbReference type="HAMAP" id="MF_00768">
    <property type="entry name" value="HTH_type_BetI"/>
    <property type="match status" value="1"/>
</dbReference>
<evidence type="ECO:0000256" key="4">
    <source>
        <dbReference type="ARBA" id="ARBA00023125"/>
    </source>
</evidence>
<dbReference type="PANTHER" id="PTHR30055">
    <property type="entry name" value="HTH-TYPE TRANSCRIPTIONAL REGULATOR RUTR"/>
    <property type="match status" value="1"/>
</dbReference>
<dbReference type="NCBIfam" id="NF001978">
    <property type="entry name" value="PRK00767.1"/>
    <property type="match status" value="1"/>
</dbReference>
<evidence type="ECO:0000256" key="6">
    <source>
        <dbReference type="ARBA" id="ARBA00024936"/>
    </source>
</evidence>
<evidence type="ECO:0000313" key="10">
    <source>
        <dbReference type="EMBL" id="SEB90393.1"/>
    </source>
</evidence>
<dbReference type="PANTHER" id="PTHR30055:SF234">
    <property type="entry name" value="HTH-TYPE TRANSCRIPTIONAL REGULATOR BETI"/>
    <property type="match status" value="1"/>
</dbReference>
<comment type="pathway">
    <text evidence="1 7">Amine and polyamine biosynthesis; betaine biosynthesis via choline pathway [regulation].</text>
</comment>
<sequence length="200" mass="21632">MPKIGMEPIRRRALIDAAISAIGERGALNVTMSDIAGRAGVSTALAHHYFGGKDDLLFATMRHILSQLGNEVRPAMAGLAGADRVRAIIAVNLSPDQFRPEIIAAWLAFYVEARRDAALGRLFRIYVHRLHSDLMSGLTHLPRARAVHIARGLAALIDGLYLRRALGEGVEDSAAAIALVEDYLDMALARHPSFGSLPHA</sequence>
<dbReference type="Pfam" id="PF13977">
    <property type="entry name" value="TetR_C_6"/>
    <property type="match status" value="1"/>
</dbReference>
<dbReference type="RefSeq" id="WP_025030616.1">
    <property type="nucleotide sequence ID" value="NZ_FNSL01000001.1"/>
</dbReference>
<keyword evidence="3 7" id="KW-0805">Transcription regulation</keyword>
<dbReference type="InterPro" id="IPR039538">
    <property type="entry name" value="BetI_C"/>
</dbReference>
<keyword evidence="4 7" id="KW-0238">DNA-binding</keyword>
<dbReference type="UniPathway" id="UPA00529"/>
<evidence type="ECO:0000313" key="11">
    <source>
        <dbReference type="Proteomes" id="UP000199064"/>
    </source>
</evidence>
<dbReference type="PRINTS" id="PR00455">
    <property type="entry name" value="HTHTETR"/>
</dbReference>
<dbReference type="InterPro" id="IPR001647">
    <property type="entry name" value="HTH_TetR"/>
</dbReference>
<feature type="domain" description="HTH tetR-type" evidence="9">
    <location>
        <begin position="8"/>
        <end position="68"/>
    </location>
</feature>
<proteinExistence type="inferred from homology"/>
<gene>
    <name evidence="7" type="primary">betI</name>
    <name evidence="10" type="ORF">SAMN05216452_3620</name>
</gene>
<dbReference type="InterPro" id="IPR050109">
    <property type="entry name" value="HTH-type_TetR-like_transc_reg"/>
</dbReference>
<dbReference type="EMBL" id="FNSL01000001">
    <property type="protein sequence ID" value="SEB90393.1"/>
    <property type="molecule type" value="Genomic_DNA"/>
</dbReference>
<dbReference type="Gene3D" id="1.10.357.10">
    <property type="entry name" value="Tetracycline Repressor, domain 2"/>
    <property type="match status" value="1"/>
</dbReference>
<keyword evidence="5 7" id="KW-0804">Transcription</keyword>
<evidence type="ECO:0000256" key="1">
    <source>
        <dbReference type="ARBA" id="ARBA00004719"/>
    </source>
</evidence>
<dbReference type="SUPFAM" id="SSF48498">
    <property type="entry name" value="Tetracyclin repressor-like, C-terminal domain"/>
    <property type="match status" value="1"/>
</dbReference>
<evidence type="ECO:0000256" key="5">
    <source>
        <dbReference type="ARBA" id="ARBA00023163"/>
    </source>
</evidence>
<evidence type="ECO:0000256" key="7">
    <source>
        <dbReference type="HAMAP-Rule" id="MF_00768"/>
    </source>
</evidence>